<reference evidence="2" key="1">
    <citation type="submission" date="2019-11" db="EMBL/GenBank/DDBJ databases">
        <authorList>
            <person name="Liu Y."/>
            <person name="Hou J."/>
            <person name="Li T.-Q."/>
            <person name="Guan C.-H."/>
            <person name="Wu X."/>
            <person name="Wu H.-Z."/>
            <person name="Ling F."/>
            <person name="Zhang R."/>
            <person name="Shi X.-G."/>
            <person name="Ren J.-P."/>
            <person name="Chen E.-F."/>
            <person name="Sun J.-M."/>
        </authorList>
    </citation>
    <scope>NUCLEOTIDE SEQUENCE</scope>
    <source>
        <strain evidence="2">Adult_tree_wgs_1</strain>
        <tissue evidence="2">Leaves</tissue>
    </source>
</reference>
<comment type="caution">
    <text evidence="2">The sequence shown here is derived from an EMBL/GenBank/DDBJ whole genome shotgun (WGS) entry which is preliminary data.</text>
</comment>
<dbReference type="OrthoDB" id="1823491at2759"/>
<name>A0A834GMP4_RHOSS</name>
<protein>
    <submittedName>
        <fullName evidence="2">Uncharacterized protein</fullName>
    </submittedName>
</protein>
<proteinExistence type="predicted"/>
<evidence type="ECO:0000313" key="3">
    <source>
        <dbReference type="Proteomes" id="UP000626092"/>
    </source>
</evidence>
<dbReference type="EMBL" id="WJXA01000008">
    <property type="protein sequence ID" value="KAF7135737.1"/>
    <property type="molecule type" value="Genomic_DNA"/>
</dbReference>
<organism evidence="2 3">
    <name type="scientific">Rhododendron simsii</name>
    <name type="common">Sims's rhododendron</name>
    <dbReference type="NCBI Taxonomy" id="118357"/>
    <lineage>
        <taxon>Eukaryota</taxon>
        <taxon>Viridiplantae</taxon>
        <taxon>Streptophyta</taxon>
        <taxon>Embryophyta</taxon>
        <taxon>Tracheophyta</taxon>
        <taxon>Spermatophyta</taxon>
        <taxon>Magnoliopsida</taxon>
        <taxon>eudicotyledons</taxon>
        <taxon>Gunneridae</taxon>
        <taxon>Pentapetalae</taxon>
        <taxon>asterids</taxon>
        <taxon>Ericales</taxon>
        <taxon>Ericaceae</taxon>
        <taxon>Ericoideae</taxon>
        <taxon>Rhodoreae</taxon>
        <taxon>Rhododendron</taxon>
    </lineage>
</organism>
<sequence length="578" mass="66231">MNAFPILFEWGLYEKVRNATNQSSPTWLKPLPEKKVTKPRWPDFITQENYDVEGSSKRRTRFGSVARGIKAKHTRLDVEESVQKRTRFGSVARGIKAKHSRLRKHRDENKGEIREIAYHASLNGIKTLIEELNLSDEHKKIMKKTSFWQIFKPIIENKLTSMLCRKSDKMIIKIINAYDPDTGRFKLGSKTISITRDNIFSIFGIRGGSEKVSFKYGSREGVGIVRRGSIKAVRLSSSSLKELVKEYSNRNNKIDREDFVRLMAILDEFMTSIRQHHDDPRRGSRYVVILLLCEHTNLVKSLHSEESLNIIKWRTMDLVKEFREVQLNELKSDQVVTLEPNVRDTHTFSGNIDNGGAILLRDKSGNEGRNGSAKEGNETECSKRNYTLVTGNKGASVRTPWTPKVGCNLEHIGVDVLNEGSVHTECGADAVARSSDIWDSGPSIEYIGNPTEHDHNSRLIGELHDHIAKMKHQMKRNEEMHAREIAIKDQEIDSLNETVFILLSDKSQLMGELIEMVVHGVTQNYKPMTSDEQERSMITRLRARTRKDTKKKIMITDVNGRDPLRNQRKSTKKKTLKK</sequence>
<feature type="region of interest" description="Disordered" evidence="1">
    <location>
        <begin position="557"/>
        <end position="578"/>
    </location>
</feature>
<feature type="compositionally biased region" description="Basic residues" evidence="1">
    <location>
        <begin position="566"/>
        <end position="578"/>
    </location>
</feature>
<accession>A0A834GMP4</accession>
<evidence type="ECO:0000256" key="1">
    <source>
        <dbReference type="SAM" id="MobiDB-lite"/>
    </source>
</evidence>
<keyword evidence="3" id="KW-1185">Reference proteome</keyword>
<evidence type="ECO:0000313" key="2">
    <source>
        <dbReference type="EMBL" id="KAF7135737.1"/>
    </source>
</evidence>
<dbReference type="Proteomes" id="UP000626092">
    <property type="component" value="Unassembled WGS sequence"/>
</dbReference>
<dbReference type="AlphaFoldDB" id="A0A834GMP4"/>
<gene>
    <name evidence="2" type="ORF">RHSIM_Rhsim08G0155200</name>
</gene>
<feature type="region of interest" description="Disordered" evidence="1">
    <location>
        <begin position="360"/>
        <end position="379"/>
    </location>
</feature>